<keyword evidence="3" id="KW-1185">Reference proteome</keyword>
<dbReference type="EMBL" id="FWYD01000001">
    <property type="protein sequence ID" value="SMC46748.1"/>
    <property type="molecule type" value="Genomic_DNA"/>
</dbReference>
<dbReference type="AlphaFoldDB" id="A0A1W1ZFE3"/>
<feature type="signal peptide" evidence="1">
    <location>
        <begin position="1"/>
        <end position="22"/>
    </location>
</feature>
<name>A0A1W1ZFE3_9RHOB</name>
<sequence length="183" mass="20666">MRPVTTIKIATVIALMTGPAFSQNTLSDSREESSLSRYQVVEDGEELVKLRDLQALEDKAKAAFSDGLCLEGADVGFAEHANVAANVLRQSLEPFYSADRDDSSAIIQRSANSDLANVERASNNLLLKRNEYWLLEAKCYFEKGDFDNALNRTYRALEYIHPLDQEALWIEAREMMFNMIGYE</sequence>
<dbReference type="RefSeq" id="WP_179141412.1">
    <property type="nucleotide sequence ID" value="NZ_FWYD01000001.1"/>
</dbReference>
<keyword evidence="1" id="KW-0732">Signal</keyword>
<reference evidence="2 3" key="1">
    <citation type="submission" date="2017-04" db="EMBL/GenBank/DDBJ databases">
        <authorList>
            <person name="Afonso C.L."/>
            <person name="Miller P.J."/>
            <person name="Scott M.A."/>
            <person name="Spackman E."/>
            <person name="Goraichik I."/>
            <person name="Dimitrov K.M."/>
            <person name="Suarez D.L."/>
            <person name="Swayne D.E."/>
        </authorList>
    </citation>
    <scope>NUCLEOTIDE SEQUENCE [LARGE SCALE GENOMIC DNA]</scope>
    <source>
        <strain evidence="2 3">CGMCC 1.12644</strain>
    </source>
</reference>
<evidence type="ECO:0000313" key="2">
    <source>
        <dbReference type="EMBL" id="SMC46748.1"/>
    </source>
</evidence>
<evidence type="ECO:0008006" key="4">
    <source>
        <dbReference type="Google" id="ProtNLM"/>
    </source>
</evidence>
<gene>
    <name evidence="2" type="ORF">SAMN06295998_101499</name>
</gene>
<proteinExistence type="predicted"/>
<dbReference type="Proteomes" id="UP000192330">
    <property type="component" value="Unassembled WGS sequence"/>
</dbReference>
<evidence type="ECO:0000313" key="3">
    <source>
        <dbReference type="Proteomes" id="UP000192330"/>
    </source>
</evidence>
<organism evidence="2 3">
    <name type="scientific">Primorskyibacter flagellatus</name>
    <dbReference type="NCBI Taxonomy" id="1387277"/>
    <lineage>
        <taxon>Bacteria</taxon>
        <taxon>Pseudomonadati</taxon>
        <taxon>Pseudomonadota</taxon>
        <taxon>Alphaproteobacteria</taxon>
        <taxon>Rhodobacterales</taxon>
        <taxon>Roseobacteraceae</taxon>
        <taxon>Primorskyibacter</taxon>
    </lineage>
</organism>
<evidence type="ECO:0000256" key="1">
    <source>
        <dbReference type="SAM" id="SignalP"/>
    </source>
</evidence>
<accession>A0A1W1ZFE3</accession>
<protein>
    <recommendedName>
        <fullName evidence="4">Tetratricopeptide repeat protein</fullName>
    </recommendedName>
</protein>
<feature type="chain" id="PRO_5012122307" description="Tetratricopeptide repeat protein" evidence="1">
    <location>
        <begin position="23"/>
        <end position="183"/>
    </location>
</feature>